<feature type="chain" id="PRO_5038469538" description="Lipoprotein" evidence="1">
    <location>
        <begin position="19"/>
        <end position="451"/>
    </location>
</feature>
<keyword evidence="1" id="KW-0732">Signal</keyword>
<evidence type="ECO:0000313" key="3">
    <source>
        <dbReference type="Proteomes" id="UP000183047"/>
    </source>
</evidence>
<dbReference type="EMBL" id="FMUR01000007">
    <property type="protein sequence ID" value="SCY07852.1"/>
    <property type="molecule type" value="Genomic_DNA"/>
</dbReference>
<dbReference type="Proteomes" id="UP000183047">
    <property type="component" value="Unassembled WGS sequence"/>
</dbReference>
<gene>
    <name evidence="2" type="ORF">SAMN02910451_01308</name>
</gene>
<accession>A0A1G5CZN5</accession>
<dbReference type="RefSeq" id="WP_074461969.1">
    <property type="nucleotide sequence ID" value="NZ_FMUR01000007.1"/>
</dbReference>
<dbReference type="AlphaFoldDB" id="A0A1G5CZN5"/>
<protein>
    <recommendedName>
        <fullName evidence="4">Lipoprotein</fullName>
    </recommendedName>
</protein>
<name>A0A1G5CZN5_9FIRM</name>
<sequence length="451" mass="51394">MKKITLSIIFLMSATILGCTPITNTRQALSDDSSTSIACKAATDQLKDGLPQNVTIAPDSYEDAYSEVLDRCFFALKNPERINDFSSNCYNDCWMRVYVKEQDDIGSPLDYAGYEFIDLNNDGIKELLVGNLSDDNKLDKMIYAVYSLQHNIPKELAESYDYHSFSGKNYVYLCTGNKLITEKSYKPTGNKAKEVFKLSISENGLSTEIIDGYTAEKNNDGTFTYKKIDASENETIILESEWKKAVSEYESQKIQPDLIPFSQYVPKNSEGYYDDGDGDDFHEDQWIFGKGFSSWKEGYMACVNDNSYISGDSYSLINIDDDDIPELVTAYIIFSYHDGIVTAFSHFDTSSGWSYIEKQGLIFIDGGRQGIYYDLVYSLSEGKWKCIFSGNECANDPYNWDDFHYSIDGIEIDKQSYYEKLNEIYNQNSSTQSSSQAYYDNKEEILEYLSH</sequence>
<keyword evidence="3" id="KW-1185">Reference proteome</keyword>
<evidence type="ECO:0008006" key="4">
    <source>
        <dbReference type="Google" id="ProtNLM"/>
    </source>
</evidence>
<proteinExistence type="predicted"/>
<reference evidence="3" key="1">
    <citation type="submission" date="2016-10" db="EMBL/GenBank/DDBJ databases">
        <authorList>
            <person name="Varghese N."/>
            <person name="Submissions S."/>
        </authorList>
    </citation>
    <scope>NUCLEOTIDE SEQUENCE [LARGE SCALE GENOMIC DNA]</scope>
    <source>
        <strain evidence="3">XBD2006</strain>
    </source>
</reference>
<evidence type="ECO:0000256" key="1">
    <source>
        <dbReference type="SAM" id="SignalP"/>
    </source>
</evidence>
<evidence type="ECO:0000313" key="2">
    <source>
        <dbReference type="EMBL" id="SCY07852.1"/>
    </source>
</evidence>
<dbReference type="PROSITE" id="PS51257">
    <property type="entry name" value="PROKAR_LIPOPROTEIN"/>
    <property type="match status" value="1"/>
</dbReference>
<organism evidence="2 3">
    <name type="scientific">Butyrivibrio hungatei</name>
    <dbReference type="NCBI Taxonomy" id="185008"/>
    <lineage>
        <taxon>Bacteria</taxon>
        <taxon>Bacillati</taxon>
        <taxon>Bacillota</taxon>
        <taxon>Clostridia</taxon>
        <taxon>Lachnospirales</taxon>
        <taxon>Lachnospiraceae</taxon>
        <taxon>Butyrivibrio</taxon>
    </lineage>
</organism>
<feature type="signal peptide" evidence="1">
    <location>
        <begin position="1"/>
        <end position="18"/>
    </location>
</feature>